<dbReference type="Proteomes" id="UP001187192">
    <property type="component" value="Unassembled WGS sequence"/>
</dbReference>
<evidence type="ECO:0000313" key="1">
    <source>
        <dbReference type="EMBL" id="GMN46304.1"/>
    </source>
</evidence>
<dbReference type="AlphaFoldDB" id="A0AA87ZYU1"/>
<accession>A0AA87ZYU1</accession>
<organism evidence="1 2">
    <name type="scientific">Ficus carica</name>
    <name type="common">Common fig</name>
    <dbReference type="NCBI Taxonomy" id="3494"/>
    <lineage>
        <taxon>Eukaryota</taxon>
        <taxon>Viridiplantae</taxon>
        <taxon>Streptophyta</taxon>
        <taxon>Embryophyta</taxon>
        <taxon>Tracheophyta</taxon>
        <taxon>Spermatophyta</taxon>
        <taxon>Magnoliopsida</taxon>
        <taxon>eudicotyledons</taxon>
        <taxon>Gunneridae</taxon>
        <taxon>Pentapetalae</taxon>
        <taxon>rosids</taxon>
        <taxon>fabids</taxon>
        <taxon>Rosales</taxon>
        <taxon>Moraceae</taxon>
        <taxon>Ficeae</taxon>
        <taxon>Ficus</taxon>
    </lineage>
</organism>
<reference evidence="1" key="1">
    <citation type="submission" date="2023-07" db="EMBL/GenBank/DDBJ databases">
        <title>draft genome sequence of fig (Ficus carica).</title>
        <authorList>
            <person name="Takahashi T."/>
            <person name="Nishimura K."/>
        </authorList>
    </citation>
    <scope>NUCLEOTIDE SEQUENCE</scope>
</reference>
<comment type="caution">
    <text evidence="1">The sequence shown here is derived from an EMBL/GenBank/DDBJ whole genome shotgun (WGS) entry which is preliminary data.</text>
</comment>
<protein>
    <submittedName>
        <fullName evidence="1">Uncharacterized protein</fullName>
    </submittedName>
</protein>
<proteinExistence type="predicted"/>
<gene>
    <name evidence="1" type="ORF">TIFTF001_015497</name>
</gene>
<keyword evidence="2" id="KW-1185">Reference proteome</keyword>
<name>A0AA87ZYU1_FICCA</name>
<sequence length="45" mass="4762">MGSSVRLLRQFGVTAVVATNAQFQHISFYDNDEVVGCVAAATGCK</sequence>
<evidence type="ECO:0000313" key="2">
    <source>
        <dbReference type="Proteomes" id="UP001187192"/>
    </source>
</evidence>
<dbReference type="EMBL" id="BTGU01000022">
    <property type="protein sequence ID" value="GMN46304.1"/>
    <property type="molecule type" value="Genomic_DNA"/>
</dbReference>